<comment type="caution">
    <text evidence="6">The sequence shown here is derived from an EMBL/GenBank/DDBJ whole genome shotgun (WGS) entry which is preliminary data.</text>
</comment>
<organism evidence="6 7">
    <name type="scientific">Sphingobium tyrosinilyticum</name>
    <dbReference type="NCBI Taxonomy" id="2715436"/>
    <lineage>
        <taxon>Bacteria</taxon>
        <taxon>Pseudomonadati</taxon>
        <taxon>Pseudomonadota</taxon>
        <taxon>Alphaproteobacteria</taxon>
        <taxon>Sphingomonadales</taxon>
        <taxon>Sphingomonadaceae</taxon>
        <taxon>Sphingobium</taxon>
    </lineage>
</organism>
<evidence type="ECO:0000313" key="7">
    <source>
        <dbReference type="Proteomes" id="UP001595957"/>
    </source>
</evidence>
<dbReference type="Gene3D" id="3.40.50.150">
    <property type="entry name" value="Vaccinia Virus protein VP39"/>
    <property type="match status" value="1"/>
</dbReference>
<dbReference type="InterPro" id="IPR013216">
    <property type="entry name" value="Methyltransf_11"/>
</dbReference>
<proteinExistence type="predicted"/>
<gene>
    <name evidence="6" type="ORF">ACFO3E_11935</name>
</gene>
<dbReference type="GO" id="GO:0008168">
    <property type="term" value="F:methyltransferase activity"/>
    <property type="evidence" value="ECO:0007669"/>
    <property type="project" value="UniProtKB-KW"/>
</dbReference>
<dbReference type="Proteomes" id="UP001595957">
    <property type="component" value="Unassembled WGS sequence"/>
</dbReference>
<keyword evidence="1 6" id="KW-0489">Methyltransferase</keyword>
<evidence type="ECO:0000256" key="3">
    <source>
        <dbReference type="ARBA" id="ARBA00022691"/>
    </source>
</evidence>
<sequence length="357" mass="39622">MDATALSLLACPRCGEGLDDRLRCRGCAATYEEIDDIADLRLPGDARTERVRSFYSEAPFPGYPPRDSIDWLRARAERSRFAQMLNAAIPYDARIVEVGCGTGQMSLYLAHGERIVIAADLCRASLELGAAAARRLGKDRVHFVETDVHHPGLRAVAFDIVYCSGVLHHTPHPRAAFAHVARLARPGGLIVLGLYNSYARLPHRMRRLVAGLSGWRWAPGDHVLAERRGEPERRRAWLRDQYHHPEEHRHSLGEVRRWFTANGIDYIRSVPSALLGQADEEQKLIDAEEGGWWLEDILAQCGWMRPLAAEGGLFVAIGRARGADIKARMGLPPQFTERSAGNDDDRSAVGKQSSGVA</sequence>
<dbReference type="InterPro" id="IPR029063">
    <property type="entry name" value="SAM-dependent_MTases_sf"/>
</dbReference>
<accession>A0ABV9EZ17</accession>
<dbReference type="GO" id="GO:0032259">
    <property type="term" value="P:methylation"/>
    <property type="evidence" value="ECO:0007669"/>
    <property type="project" value="UniProtKB-KW"/>
</dbReference>
<evidence type="ECO:0000256" key="2">
    <source>
        <dbReference type="ARBA" id="ARBA00022679"/>
    </source>
</evidence>
<name>A0ABV9EZ17_9SPHN</name>
<evidence type="ECO:0000256" key="4">
    <source>
        <dbReference type="SAM" id="MobiDB-lite"/>
    </source>
</evidence>
<feature type="domain" description="Methyltransferase type 11" evidence="5">
    <location>
        <begin position="96"/>
        <end position="192"/>
    </location>
</feature>
<feature type="region of interest" description="Disordered" evidence="4">
    <location>
        <begin position="332"/>
        <end position="357"/>
    </location>
</feature>
<evidence type="ECO:0000256" key="1">
    <source>
        <dbReference type="ARBA" id="ARBA00022603"/>
    </source>
</evidence>
<evidence type="ECO:0000313" key="6">
    <source>
        <dbReference type="EMBL" id="MFC4594896.1"/>
    </source>
</evidence>
<dbReference type="EMBL" id="JBHSFZ010000025">
    <property type="protein sequence ID" value="MFC4594896.1"/>
    <property type="molecule type" value="Genomic_DNA"/>
</dbReference>
<dbReference type="PANTHER" id="PTHR43464">
    <property type="entry name" value="METHYLTRANSFERASE"/>
    <property type="match status" value="1"/>
</dbReference>
<reference evidence="7" key="1">
    <citation type="journal article" date="2019" name="Int. J. Syst. Evol. Microbiol.">
        <title>The Global Catalogue of Microorganisms (GCM) 10K type strain sequencing project: providing services to taxonomists for standard genome sequencing and annotation.</title>
        <authorList>
            <consortium name="The Broad Institute Genomics Platform"/>
            <consortium name="The Broad Institute Genome Sequencing Center for Infectious Disease"/>
            <person name="Wu L."/>
            <person name="Ma J."/>
        </authorList>
    </citation>
    <scope>NUCLEOTIDE SEQUENCE [LARGE SCALE GENOMIC DNA]</scope>
    <source>
        <strain evidence="7">NBRC 103632</strain>
    </source>
</reference>
<dbReference type="CDD" id="cd02440">
    <property type="entry name" value="AdoMet_MTases"/>
    <property type="match status" value="1"/>
</dbReference>
<dbReference type="SUPFAM" id="SSF53335">
    <property type="entry name" value="S-adenosyl-L-methionine-dependent methyltransferases"/>
    <property type="match status" value="1"/>
</dbReference>
<keyword evidence="2" id="KW-0808">Transferase</keyword>
<dbReference type="RefSeq" id="WP_380804943.1">
    <property type="nucleotide sequence ID" value="NZ_JBHSFZ010000025.1"/>
</dbReference>
<evidence type="ECO:0000259" key="5">
    <source>
        <dbReference type="Pfam" id="PF08241"/>
    </source>
</evidence>
<dbReference type="PANTHER" id="PTHR43464:SF19">
    <property type="entry name" value="UBIQUINONE BIOSYNTHESIS O-METHYLTRANSFERASE, MITOCHONDRIAL"/>
    <property type="match status" value="1"/>
</dbReference>
<dbReference type="Pfam" id="PF08241">
    <property type="entry name" value="Methyltransf_11"/>
    <property type="match status" value="1"/>
</dbReference>
<protein>
    <submittedName>
        <fullName evidence="6">Methyltransferase domain-containing protein</fullName>
    </submittedName>
</protein>
<keyword evidence="3" id="KW-0949">S-adenosyl-L-methionine</keyword>
<keyword evidence="7" id="KW-1185">Reference proteome</keyword>